<accession>A0A2T7C6Q4</accession>
<protein>
    <submittedName>
        <fullName evidence="1">Uncharacterized protein</fullName>
    </submittedName>
</protein>
<reference evidence="1 2" key="1">
    <citation type="submission" date="2018-04" db="EMBL/GenBank/DDBJ databases">
        <title>WGS assembly of Panicum hallii var. hallii HAL2.</title>
        <authorList>
            <person name="Lovell J."/>
            <person name="Jenkins J."/>
            <person name="Lowry D."/>
            <person name="Mamidi S."/>
            <person name="Sreedasyam A."/>
            <person name="Weng X."/>
            <person name="Barry K."/>
            <person name="Bonette J."/>
            <person name="Campitelli B."/>
            <person name="Daum C."/>
            <person name="Gordon S."/>
            <person name="Gould B."/>
            <person name="Lipzen A."/>
            <person name="MacQueen A."/>
            <person name="Palacio-Mejia J."/>
            <person name="Plott C."/>
            <person name="Shakirov E."/>
            <person name="Shu S."/>
            <person name="Yoshinaga Y."/>
            <person name="Zane M."/>
            <person name="Rokhsar D."/>
            <person name="Grimwood J."/>
            <person name="Schmutz J."/>
            <person name="Juenger T."/>
        </authorList>
    </citation>
    <scope>NUCLEOTIDE SEQUENCE [LARGE SCALE GENOMIC DNA]</scope>
    <source>
        <strain evidence="2">cv. HAL2</strain>
    </source>
</reference>
<gene>
    <name evidence="1" type="ORF">GQ55_9G233900</name>
</gene>
<organism evidence="1 2">
    <name type="scientific">Panicum hallii var. hallii</name>
    <dbReference type="NCBI Taxonomy" id="1504633"/>
    <lineage>
        <taxon>Eukaryota</taxon>
        <taxon>Viridiplantae</taxon>
        <taxon>Streptophyta</taxon>
        <taxon>Embryophyta</taxon>
        <taxon>Tracheophyta</taxon>
        <taxon>Spermatophyta</taxon>
        <taxon>Magnoliopsida</taxon>
        <taxon>Liliopsida</taxon>
        <taxon>Poales</taxon>
        <taxon>Poaceae</taxon>
        <taxon>PACMAD clade</taxon>
        <taxon>Panicoideae</taxon>
        <taxon>Panicodae</taxon>
        <taxon>Paniceae</taxon>
        <taxon>Panicinae</taxon>
        <taxon>Panicum</taxon>
        <taxon>Panicum sect. Panicum</taxon>
    </lineage>
</organism>
<evidence type="ECO:0000313" key="2">
    <source>
        <dbReference type="Proteomes" id="UP000244336"/>
    </source>
</evidence>
<dbReference type="Gramene" id="PUZ38913">
    <property type="protein sequence ID" value="PUZ38913"/>
    <property type="gene ID" value="GQ55_9G233900"/>
</dbReference>
<evidence type="ECO:0000313" key="1">
    <source>
        <dbReference type="EMBL" id="PUZ38913.1"/>
    </source>
</evidence>
<keyword evidence="2" id="KW-1185">Reference proteome</keyword>
<dbReference type="Proteomes" id="UP000244336">
    <property type="component" value="Chromosome 9"/>
</dbReference>
<dbReference type="AlphaFoldDB" id="A0A2T7C6Q4"/>
<sequence length="160" mass="17070">MRTSSMSCSAGPRSTEGLQRTVAWRALPVHGRVSAVEGLQRTEGSQRRKGCNAQKGVCGGRALPAQAWLHVRSERSGLAQRPRGGAAAARGGRVALWARSRPGLCSGSGMRCCKRRAGLGFVRLARAPASAWRYGRSGPSPNKGRRGQFFFVFKSVTTGS</sequence>
<proteinExistence type="predicted"/>
<name>A0A2T7C6Q4_9POAL</name>
<dbReference type="EMBL" id="CM009757">
    <property type="protein sequence ID" value="PUZ38913.1"/>
    <property type="molecule type" value="Genomic_DNA"/>
</dbReference>